<accession>A0A517Y5L5</accession>
<evidence type="ECO:0000313" key="2">
    <source>
        <dbReference type="EMBL" id="QDU25531.1"/>
    </source>
</evidence>
<dbReference type="AlphaFoldDB" id="A0A517Y5L5"/>
<name>A0A517Y5L5_9BACT</name>
<proteinExistence type="predicted"/>
<evidence type="ECO:0000313" key="3">
    <source>
        <dbReference type="Proteomes" id="UP000315017"/>
    </source>
</evidence>
<protein>
    <submittedName>
        <fullName evidence="2">Uncharacterized protein</fullName>
    </submittedName>
</protein>
<organism evidence="2 3">
    <name type="scientific">Anatilimnocola aggregata</name>
    <dbReference type="NCBI Taxonomy" id="2528021"/>
    <lineage>
        <taxon>Bacteria</taxon>
        <taxon>Pseudomonadati</taxon>
        <taxon>Planctomycetota</taxon>
        <taxon>Planctomycetia</taxon>
        <taxon>Pirellulales</taxon>
        <taxon>Pirellulaceae</taxon>
        <taxon>Anatilimnocola</taxon>
    </lineage>
</organism>
<gene>
    <name evidence="2" type="ORF">ETAA8_06000</name>
</gene>
<sequence length="383" mass="42898" precursor="true">MQRLFWLLLICCLLAPASSLAAEEATPAFRTDGGDEKLPWFQLKPGEFPPLGSAHYIGGELIALDHVNRTGILRPDRTDAQRRGDWDLPHAFTMLPYGSLRYHGAPAELKDIPLGTHLHGYFYLEEPKAKAPKAKPPANAPRLSLEAPFNRCLRLEDDFSYCQRLERNWKIEAIDRELGVLTLLGITAGQADAKPTLIQIVPSSRVWKGNGLGTLADLAVGQTMTTNLTVCTLKGPGRCKEIWLDQTSRDLATGQQLEVHRQFQREHGLPGMIEEVDNPNSIVTVHLYAGFDPKLIEAFAPNDSVTAAVAEDNLRTWDQINDRKSGPLVAVERVEPRFAGQSGYRVKFKPGLLLEGFRPQRVIRIWPSAWKVDDLPREERLYN</sequence>
<keyword evidence="1" id="KW-0732">Signal</keyword>
<dbReference type="Proteomes" id="UP000315017">
    <property type="component" value="Chromosome"/>
</dbReference>
<dbReference type="KEGG" id="aagg:ETAA8_06000"/>
<evidence type="ECO:0000256" key="1">
    <source>
        <dbReference type="SAM" id="SignalP"/>
    </source>
</evidence>
<dbReference type="OrthoDB" id="247927at2"/>
<dbReference type="EMBL" id="CP036274">
    <property type="protein sequence ID" value="QDU25531.1"/>
    <property type="molecule type" value="Genomic_DNA"/>
</dbReference>
<dbReference type="RefSeq" id="WP_145084626.1">
    <property type="nucleotide sequence ID" value="NZ_CP036274.1"/>
</dbReference>
<feature type="chain" id="PRO_5021904662" evidence="1">
    <location>
        <begin position="22"/>
        <end position="383"/>
    </location>
</feature>
<keyword evidence="3" id="KW-1185">Reference proteome</keyword>
<feature type="signal peptide" evidence="1">
    <location>
        <begin position="1"/>
        <end position="21"/>
    </location>
</feature>
<reference evidence="2 3" key="1">
    <citation type="submission" date="2019-02" db="EMBL/GenBank/DDBJ databases">
        <title>Deep-cultivation of Planctomycetes and their phenomic and genomic characterization uncovers novel biology.</title>
        <authorList>
            <person name="Wiegand S."/>
            <person name="Jogler M."/>
            <person name="Boedeker C."/>
            <person name="Pinto D."/>
            <person name="Vollmers J."/>
            <person name="Rivas-Marin E."/>
            <person name="Kohn T."/>
            <person name="Peeters S.H."/>
            <person name="Heuer A."/>
            <person name="Rast P."/>
            <person name="Oberbeckmann S."/>
            <person name="Bunk B."/>
            <person name="Jeske O."/>
            <person name="Meyerdierks A."/>
            <person name="Storesund J.E."/>
            <person name="Kallscheuer N."/>
            <person name="Luecker S."/>
            <person name="Lage O.M."/>
            <person name="Pohl T."/>
            <person name="Merkel B.J."/>
            <person name="Hornburger P."/>
            <person name="Mueller R.-W."/>
            <person name="Bruemmer F."/>
            <person name="Labrenz M."/>
            <person name="Spormann A.M."/>
            <person name="Op den Camp H."/>
            <person name="Overmann J."/>
            <person name="Amann R."/>
            <person name="Jetten M.S.M."/>
            <person name="Mascher T."/>
            <person name="Medema M.H."/>
            <person name="Devos D.P."/>
            <person name="Kaster A.-K."/>
            <person name="Ovreas L."/>
            <person name="Rohde M."/>
            <person name="Galperin M.Y."/>
            <person name="Jogler C."/>
        </authorList>
    </citation>
    <scope>NUCLEOTIDE SEQUENCE [LARGE SCALE GENOMIC DNA]</scope>
    <source>
        <strain evidence="2 3">ETA_A8</strain>
    </source>
</reference>